<gene>
    <name evidence="12" type="primary">prlC</name>
    <name evidence="13" type="ORF">E7Z57_10055</name>
    <name evidence="12" type="ORF">RUN39_v1_1150016</name>
</gene>
<evidence type="ECO:0000259" key="11">
    <source>
        <dbReference type="Pfam" id="PF19310"/>
    </source>
</evidence>
<dbReference type="InterPro" id="IPR024077">
    <property type="entry name" value="Neurolysin/TOP_dom2"/>
</dbReference>
<keyword evidence="4 9" id="KW-0378">Hydrolase</keyword>
<dbReference type="GO" id="GO:0004222">
    <property type="term" value="F:metalloendopeptidase activity"/>
    <property type="evidence" value="ECO:0007669"/>
    <property type="project" value="UniProtKB-EC"/>
</dbReference>
<keyword evidence="5 9" id="KW-0862">Zinc</keyword>
<accession>A0A0S4TYS3</accession>
<dbReference type="PANTHER" id="PTHR11804:SF84">
    <property type="entry name" value="SACCHAROLYSIN"/>
    <property type="match status" value="1"/>
</dbReference>
<dbReference type="Pfam" id="PF01432">
    <property type="entry name" value="Peptidase_M3"/>
    <property type="match status" value="1"/>
</dbReference>
<dbReference type="GO" id="GO:0005829">
    <property type="term" value="C:cytosol"/>
    <property type="evidence" value="ECO:0007669"/>
    <property type="project" value="UniProtKB-ARBA"/>
</dbReference>
<evidence type="ECO:0000256" key="8">
    <source>
        <dbReference type="ARBA" id="ARBA00026100"/>
    </source>
</evidence>
<dbReference type="GO" id="GO:0006518">
    <property type="term" value="P:peptide metabolic process"/>
    <property type="evidence" value="ECO:0007669"/>
    <property type="project" value="TreeGrafter"/>
</dbReference>
<comment type="cofactor">
    <cofactor evidence="9">
        <name>Zn(2+)</name>
        <dbReference type="ChEBI" id="CHEBI:29105"/>
    </cofactor>
    <text evidence="9">Binds 1 zinc ion.</text>
</comment>
<sequence>MTVTSPEVATPAANPLLDFSGLPRFAEIRPEHITPALDVLLERATAAVVRIKDPATPSTWDRVVAALEDATEPLGRAWGIVSHLSSVADTPALREAHAANLPRVTEFWSALGQDLELFQKYKAIAESAEYATLTAPRKQLLDNELRGFRLGGAELPEDRKPRFAAIQEQQAQLTKAFSDHVLDATNGYALRIEDEARLSGLPEDAQQAAREAARRDDPASAGWKFTLHFPSYFPVLQYADDRALRRTLYEANVTRASELGPQHGSGKPEWDNTANMAEQLALRTEEAHMLGYRNFGEVSLVPKMADSPEEVLRFLGELADRARPFAEKDWAELQAFAKTTLGIDKLEPWDMAYASEKLREARYAFSEQEVKQYFPEPAVLDGLFNVVQTLFSVQIRPEPAEVWHPDVRFFRVESAQGELLAQFYIDLYAREGKRGGAWMDDARGRKALADAGVQTPVAYLTCNFSGPVGDKPALFTHDEVITLFHEFGHGLHHMLTQVDELGVSGINGVEWDAVELPSQFMENFCWEWEVLSRMTRHVESGEPLPRALFDRMLAAKNFQNGMATLRQIVFSTFDMHLHTDFDPKGATSVLELSRQINNRFHVVPQAVLSRWPNTFSHIFAGGYAAGYYSYKWAEVLSADAYAAFEEAGKLTGSVLDAETGARYRREVLAVGGSRPAIESFKAFRGRAPNIDALLRHGGMVVTAEPA</sequence>
<organism evidence="12">
    <name type="scientific">Ralstonia solanacearum</name>
    <name type="common">Pseudomonas solanacearum</name>
    <dbReference type="NCBI Taxonomy" id="305"/>
    <lineage>
        <taxon>Bacteria</taxon>
        <taxon>Pseudomonadati</taxon>
        <taxon>Pseudomonadota</taxon>
        <taxon>Betaproteobacteria</taxon>
        <taxon>Burkholderiales</taxon>
        <taxon>Burkholderiaceae</taxon>
        <taxon>Ralstonia</taxon>
        <taxon>Ralstonia solanacearum species complex</taxon>
    </lineage>
</organism>
<evidence type="ECO:0000256" key="2">
    <source>
        <dbReference type="ARBA" id="ARBA00022670"/>
    </source>
</evidence>
<evidence type="ECO:0000313" key="14">
    <source>
        <dbReference type="Proteomes" id="UP000310553"/>
    </source>
</evidence>
<dbReference type="FunFam" id="3.40.390.10:FF:000009">
    <property type="entry name" value="Oligopeptidase A"/>
    <property type="match status" value="1"/>
</dbReference>
<evidence type="ECO:0000259" key="10">
    <source>
        <dbReference type="Pfam" id="PF01432"/>
    </source>
</evidence>
<evidence type="ECO:0000313" key="12">
    <source>
        <dbReference type="EMBL" id="CUV15162.1"/>
    </source>
</evidence>
<protein>
    <recommendedName>
        <fullName evidence="8">oligopeptidase A</fullName>
        <ecNumber evidence="8">3.4.24.70</ecNumber>
    </recommendedName>
</protein>
<dbReference type="Pfam" id="PF19310">
    <property type="entry name" value="TOP_N"/>
    <property type="match status" value="1"/>
</dbReference>
<dbReference type="PANTHER" id="PTHR11804">
    <property type="entry name" value="PROTEASE M3 THIMET OLIGOPEPTIDASE-RELATED"/>
    <property type="match status" value="1"/>
</dbReference>
<feature type="domain" description="Peptidase M3A/M3B catalytic" evidence="10">
    <location>
        <begin position="235"/>
        <end position="696"/>
    </location>
</feature>
<evidence type="ECO:0000256" key="4">
    <source>
        <dbReference type="ARBA" id="ARBA00022801"/>
    </source>
</evidence>
<dbReference type="Gene3D" id="1.10.1370.10">
    <property type="entry name" value="Neurolysin, domain 3"/>
    <property type="match status" value="1"/>
</dbReference>
<reference evidence="12" key="1">
    <citation type="submission" date="2015-10" db="EMBL/GenBank/DDBJ databases">
        <authorList>
            <person name="Gilbert D.G."/>
        </authorList>
    </citation>
    <scope>NUCLEOTIDE SEQUENCE</scope>
    <source>
        <strain evidence="12">Phyl III-seqv23</strain>
    </source>
</reference>
<dbReference type="Proteomes" id="UP000310553">
    <property type="component" value="Chromosome"/>
</dbReference>
<dbReference type="InterPro" id="IPR045666">
    <property type="entry name" value="OpdA_N"/>
</dbReference>
<evidence type="ECO:0000256" key="7">
    <source>
        <dbReference type="ARBA" id="ARBA00024603"/>
    </source>
</evidence>
<name>A0A0S4TYS3_RALSL</name>
<dbReference type="SUPFAM" id="SSF55486">
    <property type="entry name" value="Metalloproteases ('zincins'), catalytic domain"/>
    <property type="match status" value="1"/>
</dbReference>
<evidence type="ECO:0000256" key="6">
    <source>
        <dbReference type="ARBA" id="ARBA00023049"/>
    </source>
</evidence>
<keyword evidence="6 9" id="KW-0482">Metalloprotease</keyword>
<evidence type="ECO:0000256" key="3">
    <source>
        <dbReference type="ARBA" id="ARBA00022723"/>
    </source>
</evidence>
<dbReference type="Gene3D" id="1.10.1370.40">
    <property type="match status" value="1"/>
</dbReference>
<dbReference type="InterPro" id="IPR024079">
    <property type="entry name" value="MetalloPept_cat_dom_sf"/>
</dbReference>
<dbReference type="EC" id="3.4.24.70" evidence="8"/>
<dbReference type="GO" id="GO:0046872">
    <property type="term" value="F:metal ion binding"/>
    <property type="evidence" value="ECO:0007669"/>
    <property type="project" value="UniProtKB-UniRule"/>
</dbReference>
<evidence type="ECO:0000256" key="5">
    <source>
        <dbReference type="ARBA" id="ARBA00022833"/>
    </source>
</evidence>
<dbReference type="EMBL" id="CP039339">
    <property type="protein sequence ID" value="QCX49418.1"/>
    <property type="molecule type" value="Genomic_DNA"/>
</dbReference>
<dbReference type="Gene3D" id="3.40.390.10">
    <property type="entry name" value="Collagenase (Catalytic Domain)"/>
    <property type="match status" value="1"/>
</dbReference>
<evidence type="ECO:0000256" key="9">
    <source>
        <dbReference type="RuleBase" id="RU003435"/>
    </source>
</evidence>
<comment type="catalytic activity">
    <reaction evidence="7">
        <text>Hydrolysis of oligopeptides, with broad specificity. Gly or Ala commonly occur as P1 or P1' residues, but more distant residues are also important, as is shown by the fact that Z-Gly-Pro-Gly-|-Gly-Pro-Ala is cleaved, but not Z-(Gly)(5).</text>
        <dbReference type="EC" id="3.4.24.70"/>
    </reaction>
</comment>
<dbReference type="CDD" id="cd06456">
    <property type="entry name" value="M3A_DCP"/>
    <property type="match status" value="1"/>
</dbReference>
<evidence type="ECO:0000256" key="1">
    <source>
        <dbReference type="ARBA" id="ARBA00006040"/>
    </source>
</evidence>
<dbReference type="InterPro" id="IPR045090">
    <property type="entry name" value="Pept_M3A_M3B"/>
</dbReference>
<dbReference type="AlphaFoldDB" id="A0A0S4TYS3"/>
<reference evidence="13 14" key="2">
    <citation type="submission" date="2019-04" db="EMBL/GenBank/DDBJ databases">
        <title>Complete Genome of UW386 and Higher Quality Genome of UW700.</title>
        <authorList>
            <person name="Jacobs J."/>
            <person name="Perez A."/>
            <person name="Steidl O."/>
            <person name="Allen C."/>
        </authorList>
    </citation>
    <scope>NUCLEOTIDE SEQUENCE [LARGE SCALE GENOMIC DNA]</scope>
    <source>
        <strain evidence="13 14">UW386</strain>
    </source>
</reference>
<dbReference type="GO" id="GO:0006508">
    <property type="term" value="P:proteolysis"/>
    <property type="evidence" value="ECO:0007669"/>
    <property type="project" value="UniProtKB-KW"/>
</dbReference>
<dbReference type="PATRIC" id="fig|305.106.peg.5254"/>
<dbReference type="InterPro" id="IPR034005">
    <property type="entry name" value="M3A_DCP"/>
</dbReference>
<keyword evidence="3 9" id="KW-0479">Metal-binding</keyword>
<keyword evidence="2 9" id="KW-0645">Protease</keyword>
<dbReference type="EMBL" id="LN899819">
    <property type="protein sequence ID" value="CUV15162.1"/>
    <property type="molecule type" value="Genomic_DNA"/>
</dbReference>
<dbReference type="InterPro" id="IPR001567">
    <property type="entry name" value="Pept_M3A_M3B_dom"/>
</dbReference>
<feature type="domain" description="Oligopeptidase A N-terminal" evidence="11">
    <location>
        <begin position="40"/>
        <end position="159"/>
    </location>
</feature>
<comment type="similarity">
    <text evidence="1 9">Belongs to the peptidase M3 family.</text>
</comment>
<proteinExistence type="inferred from homology"/>
<evidence type="ECO:0000313" key="13">
    <source>
        <dbReference type="EMBL" id="QCX49418.1"/>
    </source>
</evidence>